<proteinExistence type="predicted"/>
<evidence type="ECO:0000313" key="2">
    <source>
        <dbReference type="Proteomes" id="UP000626092"/>
    </source>
</evidence>
<dbReference type="SUPFAM" id="SSF53474">
    <property type="entry name" value="alpha/beta-Hydrolases"/>
    <property type="match status" value="1"/>
</dbReference>
<dbReference type="PANTHER" id="PTHR11005">
    <property type="entry name" value="LYSOSOMAL ACID LIPASE-RELATED"/>
    <property type="match status" value="1"/>
</dbReference>
<dbReference type="InterPro" id="IPR016969">
    <property type="entry name" value="UCP031088_abhydr"/>
</dbReference>
<dbReference type="SUPFAM" id="SSF47162">
    <property type="entry name" value="Apolipoprotein"/>
    <property type="match status" value="1"/>
</dbReference>
<comment type="caution">
    <text evidence="1">The sequence shown here is derived from an EMBL/GenBank/DDBJ whole genome shotgun (WGS) entry which is preliminary data.</text>
</comment>
<protein>
    <recommendedName>
        <fullName evidence="3">AB hydrolase-1 domain-containing protein</fullName>
    </recommendedName>
</protein>
<dbReference type="AlphaFoldDB" id="A0A834LC16"/>
<dbReference type="Gene3D" id="3.40.50.1820">
    <property type="entry name" value="alpha/beta hydrolase"/>
    <property type="match status" value="3"/>
</dbReference>
<dbReference type="EMBL" id="WJXA01000009">
    <property type="protein sequence ID" value="KAF7132613.1"/>
    <property type="molecule type" value="Genomic_DNA"/>
</dbReference>
<dbReference type="InterPro" id="IPR029058">
    <property type="entry name" value="AB_hydrolase_fold"/>
</dbReference>
<sequence>MVMIQSDIRSALQIASTLGYLKPSHRLVSRRVAAFRPPPRLAVAAAAKVRAFSTHDAETEGPAVEKVSHKPPLCTADELHYVSVPNSDWRLALWRYTPPPQAPSRNHPLLLLSGVATNAIGYDLSPESSFARYMCGQGFDTWILEVRGAGLSMQGSDLKQIEQNAHTISEHMEATAEAATDRVFPAEQQSTNIFSTLSESYNSVAKGNPAGMATVWDESKLVTKLTETFIRLSERLSGFLNERQSQIVSAKFFDQISRLLEDSFLSERFDEIRGKLSSLLEARQNSAVASQIRELSQKLVNIVEESQRSVSPQLYNLQERLFTTIEDFQKQLDLIVKYDWDFDHYLEEDIPAAMEYVRGQCKPKDGKLFAVGHSMGGILLYAMLSRCGVIVMSIVRTSICEIDPLTREVDLKPESPLVVIQASKMKENENSGLESDSEVYKLFRICPTICNMYPLRIWNLTSGKGNLNQTSAFEGRDPGLAAVVTLASSLDYTSSNSSLKVLLPLADPAQALNVPVVPFGALLAAAYPLSSRPPYVLSWLNHLISAEDMMHPELLRKLVLNNFFVKERKLVLNNFCTVPAKLIIQLTTAFRDGGLSNRTGTFFFKEYLHKSEVPVLAIAADRDLICPPEAVYETARLVPEHLVTYKVFGEPEGPHYAHYDLVGGRSAVEQVYPCIVLFLSQYD</sequence>
<accession>A0A834LC16</accession>
<keyword evidence="2" id="KW-1185">Reference proteome</keyword>
<name>A0A834LC16_RHOSS</name>
<dbReference type="OrthoDB" id="9974421at2759"/>
<evidence type="ECO:0000313" key="1">
    <source>
        <dbReference type="EMBL" id="KAF7132613.1"/>
    </source>
</evidence>
<dbReference type="FunFam" id="3.40.50.1820:FF:000119">
    <property type="entry name" value="Alpha/beta hydrolase family protein"/>
    <property type="match status" value="1"/>
</dbReference>
<evidence type="ECO:0008006" key="3">
    <source>
        <dbReference type="Google" id="ProtNLM"/>
    </source>
</evidence>
<organism evidence="1 2">
    <name type="scientific">Rhododendron simsii</name>
    <name type="common">Sims's rhododendron</name>
    <dbReference type="NCBI Taxonomy" id="118357"/>
    <lineage>
        <taxon>Eukaryota</taxon>
        <taxon>Viridiplantae</taxon>
        <taxon>Streptophyta</taxon>
        <taxon>Embryophyta</taxon>
        <taxon>Tracheophyta</taxon>
        <taxon>Spermatophyta</taxon>
        <taxon>Magnoliopsida</taxon>
        <taxon>eudicotyledons</taxon>
        <taxon>Gunneridae</taxon>
        <taxon>Pentapetalae</taxon>
        <taxon>asterids</taxon>
        <taxon>Ericales</taxon>
        <taxon>Ericaceae</taxon>
        <taxon>Ericoideae</taxon>
        <taxon>Rhodoreae</taxon>
        <taxon>Rhododendron</taxon>
    </lineage>
</organism>
<gene>
    <name evidence="1" type="ORF">RHSIM_Rhsim09G0103600</name>
</gene>
<dbReference type="Proteomes" id="UP000626092">
    <property type="component" value="Unassembled WGS sequence"/>
</dbReference>
<dbReference type="PIRSF" id="PIRSF031088">
    <property type="entry name" value="UCP031088_abhydr"/>
    <property type="match status" value="1"/>
</dbReference>
<reference evidence="1" key="1">
    <citation type="submission" date="2019-11" db="EMBL/GenBank/DDBJ databases">
        <authorList>
            <person name="Liu Y."/>
            <person name="Hou J."/>
            <person name="Li T.-Q."/>
            <person name="Guan C.-H."/>
            <person name="Wu X."/>
            <person name="Wu H.-Z."/>
            <person name="Ling F."/>
            <person name="Zhang R."/>
            <person name="Shi X.-G."/>
            <person name="Ren J.-P."/>
            <person name="Chen E.-F."/>
            <person name="Sun J.-M."/>
        </authorList>
    </citation>
    <scope>NUCLEOTIDE SEQUENCE</scope>
    <source>
        <strain evidence="1">Adult_tree_wgs_1</strain>
        <tissue evidence="1">Leaves</tissue>
    </source>
</reference>